<organism evidence="9 10">
    <name type="scientific">Quercus lobata</name>
    <name type="common">Valley oak</name>
    <dbReference type="NCBI Taxonomy" id="97700"/>
    <lineage>
        <taxon>Eukaryota</taxon>
        <taxon>Viridiplantae</taxon>
        <taxon>Streptophyta</taxon>
        <taxon>Embryophyta</taxon>
        <taxon>Tracheophyta</taxon>
        <taxon>Spermatophyta</taxon>
        <taxon>Magnoliopsida</taxon>
        <taxon>eudicotyledons</taxon>
        <taxon>Gunneridae</taxon>
        <taxon>Pentapetalae</taxon>
        <taxon>rosids</taxon>
        <taxon>fabids</taxon>
        <taxon>Fagales</taxon>
        <taxon>Fagaceae</taxon>
        <taxon>Quercus</taxon>
    </lineage>
</organism>
<dbReference type="GO" id="GO:0043531">
    <property type="term" value="F:ADP binding"/>
    <property type="evidence" value="ECO:0007669"/>
    <property type="project" value="InterPro"/>
</dbReference>
<accession>A0A7N2M0I7</accession>
<dbReference type="OMA" id="MPVGMKE"/>
<feature type="domain" description="Disease resistance R13L4/SHOC-2-like LRR" evidence="8">
    <location>
        <begin position="790"/>
        <end position="1006"/>
    </location>
</feature>
<feature type="domain" description="NB-ARC" evidence="5">
    <location>
        <begin position="1127"/>
        <end position="1260"/>
    </location>
</feature>
<reference evidence="9" key="2">
    <citation type="submission" date="2021-01" db="UniProtKB">
        <authorList>
            <consortium name="EnsemblPlants"/>
        </authorList>
    </citation>
    <scope>IDENTIFICATION</scope>
</reference>
<dbReference type="GO" id="GO:0051707">
    <property type="term" value="P:response to other organism"/>
    <property type="evidence" value="ECO:0007669"/>
    <property type="project" value="UniProtKB-ARBA"/>
</dbReference>
<dbReference type="Gene3D" id="1.10.8.430">
    <property type="entry name" value="Helical domain of apoptotic protease-activating factors"/>
    <property type="match status" value="1"/>
</dbReference>
<dbReference type="SUPFAM" id="SSF51905">
    <property type="entry name" value="FAD/NAD(P)-binding domain"/>
    <property type="match status" value="1"/>
</dbReference>
<dbReference type="Gene3D" id="1.10.10.10">
    <property type="entry name" value="Winged helix-like DNA-binding domain superfamily/Winged helix DNA-binding domain"/>
    <property type="match status" value="2"/>
</dbReference>
<dbReference type="InterPro" id="IPR038005">
    <property type="entry name" value="RX-like_CC"/>
</dbReference>
<dbReference type="GO" id="GO:0006952">
    <property type="term" value="P:defense response"/>
    <property type="evidence" value="ECO:0007669"/>
    <property type="project" value="UniProtKB-KW"/>
</dbReference>
<dbReference type="Gramene" id="QL07p001098:mrna">
    <property type="protein sequence ID" value="QL07p001098:mrna"/>
    <property type="gene ID" value="QL07p001098"/>
</dbReference>
<dbReference type="InParanoid" id="A0A7N2M0I7"/>
<evidence type="ECO:0000256" key="3">
    <source>
        <dbReference type="ARBA" id="ARBA00022821"/>
    </source>
</evidence>
<dbReference type="Gene3D" id="1.20.5.4130">
    <property type="match status" value="1"/>
</dbReference>
<dbReference type="Gene3D" id="3.50.50.60">
    <property type="entry name" value="FAD/NAD(P)-binding domain"/>
    <property type="match status" value="1"/>
</dbReference>
<dbReference type="EMBL" id="LRBV02000007">
    <property type="status" value="NOT_ANNOTATED_CDS"/>
    <property type="molecule type" value="Genomic_DNA"/>
</dbReference>
<evidence type="ECO:0000313" key="10">
    <source>
        <dbReference type="Proteomes" id="UP000594261"/>
    </source>
</evidence>
<dbReference type="InterPro" id="IPR042197">
    <property type="entry name" value="Apaf_helical"/>
</dbReference>
<evidence type="ECO:0000256" key="2">
    <source>
        <dbReference type="ARBA" id="ARBA00022741"/>
    </source>
</evidence>
<dbReference type="InterPro" id="IPR058922">
    <property type="entry name" value="WHD_DRP"/>
</dbReference>
<evidence type="ECO:0000259" key="6">
    <source>
        <dbReference type="Pfam" id="PF18052"/>
    </source>
</evidence>
<dbReference type="Pfam" id="PF23598">
    <property type="entry name" value="LRR_14"/>
    <property type="match status" value="1"/>
</dbReference>
<dbReference type="PANTHER" id="PTHR36766">
    <property type="entry name" value="PLANT BROAD-SPECTRUM MILDEW RESISTANCE PROTEIN RPW8"/>
    <property type="match status" value="1"/>
</dbReference>
<keyword evidence="3" id="KW-0611">Plant defense</keyword>
<proteinExistence type="predicted"/>
<dbReference type="PANTHER" id="PTHR36766:SF61">
    <property type="entry name" value="NB-ARC DOMAIN DISEASE RESISTANCE PROTEIN"/>
    <property type="match status" value="1"/>
</dbReference>
<dbReference type="GO" id="GO:0005524">
    <property type="term" value="F:ATP binding"/>
    <property type="evidence" value="ECO:0007669"/>
    <property type="project" value="UniProtKB-KW"/>
</dbReference>
<dbReference type="Pfam" id="PF23559">
    <property type="entry name" value="WHD_DRP"/>
    <property type="match status" value="2"/>
</dbReference>
<dbReference type="Gene3D" id="3.80.10.10">
    <property type="entry name" value="Ribonuclease Inhibitor"/>
    <property type="match status" value="2"/>
</dbReference>
<dbReference type="InterPro" id="IPR036388">
    <property type="entry name" value="WH-like_DNA-bd_sf"/>
</dbReference>
<evidence type="ECO:0000256" key="4">
    <source>
        <dbReference type="ARBA" id="ARBA00022840"/>
    </source>
</evidence>
<dbReference type="InterPro" id="IPR041118">
    <property type="entry name" value="Rx_N"/>
</dbReference>
<reference evidence="9 10" key="1">
    <citation type="journal article" date="2016" name="G3 (Bethesda)">
        <title>First Draft Assembly and Annotation of the Genome of a California Endemic Oak Quercus lobata Nee (Fagaceae).</title>
        <authorList>
            <person name="Sork V.L."/>
            <person name="Fitz-Gibbon S.T."/>
            <person name="Puiu D."/>
            <person name="Crepeau M."/>
            <person name="Gugger P.F."/>
            <person name="Sherman R."/>
            <person name="Stevens K."/>
            <person name="Langley C.H."/>
            <person name="Pellegrini M."/>
            <person name="Salzberg S.L."/>
        </authorList>
    </citation>
    <scope>NUCLEOTIDE SEQUENCE [LARGE SCALE GENOMIC DNA]</scope>
    <source>
        <strain evidence="9 10">cv. SW786</strain>
    </source>
</reference>
<keyword evidence="2" id="KW-0547">Nucleotide-binding</keyword>
<dbReference type="InterPro" id="IPR027417">
    <property type="entry name" value="P-loop_NTPase"/>
</dbReference>
<evidence type="ECO:0000259" key="8">
    <source>
        <dbReference type="Pfam" id="PF23598"/>
    </source>
</evidence>
<dbReference type="SUPFAM" id="SSF52540">
    <property type="entry name" value="P-loop containing nucleoside triphosphate hydrolases"/>
    <property type="match status" value="2"/>
</dbReference>
<evidence type="ECO:0000313" key="9">
    <source>
        <dbReference type="EnsemblPlants" id="QL07p001098:mrna"/>
    </source>
</evidence>
<sequence>MYQSVQQSKYHRALQYRDRGYCHSPNSQLLDGQVELDRSGYVLVEGLFAAGDVQDHEWRQAVTAAGSGCVAALSVERYLVSKDLLIEFHQPQAEEVKKELADRDVQAGFDITLAKRKGQCFAFLNSLSKFLHLSVHMVGDRSNPFSLISDEICSHKCLFDLGLDPRLGSLVLDPCLSSLLGSLDFNFNFLVLVAAIAIAENHLLVLVVRVGVSMRLKNMAEIGYGIAVKVLELLGSRAFQEISSAWGVKGDLKKIGRRVLAIKAVLIDAEEKQASNERLRTWLRELKDVLIDAENVLDEFQYRVLQKDVMKINGSSRKKVRFFFSGSNLLVFRFKMAQKIKGVSEKLDDIAALKGEFDLALRPEDEKTTMNRRDMTHSFVNPSNVFGRGDDKEKIMDLLMQLDASRNVSVIPIVGIGGLGKTTLAKLSFDDKRVVSHFQLRMWVCVSEDFNVRRLIKDILKSAIYRIDENFDVDGLPNSLKELLKDKKILDYLNVDELQCRLRELLKDKKFLLVLDDVWNENPSKWNQLEELLIGGSNESKILVTTRNSSVATIMDTTTTYNLKGLPEEDCMSLLVKLAFKVGQENQYPNLLNIGREIVKKCKGVPLAVSTLAGLLYSKVDEHEWKSIRDNEIWNLEQKEGDILPALKLSYNQLPFHLKQCFAYCSVFPKDYNFNNLLLIQFWMAHGILQSPANESQELEDVGDLYIRELLSRSFFQDFQQNITLDYTFKMHDLVHDLALSIAKGECSVVTKKSTLVAEVCHLSLLENGQEVTTQLEKLSKVQTIIFITEQPASLLEACIARFKYLRLLDLSKSSFEVLPSSIGSLKHLRYLDLSDNHIIKQLPSSICKLHSLQTLVLGDCSNLERLPKGIRDIISLRFLVVTTKHTCLSDKAVGCLDSLRFLGIGDCKNLKCVFEGMEEGRLTNLRTLIVGGCPSLTTLSLSIKHLSALENLIIEDCEELSLTDKEENQDLKLSLRLLKFDNLPKLEVLPQWLQASANTLQHLEIADCCNFTALPEWLPHLNSLQTLRIKYCPVFSSLPAGMQDLTALREFQIEDCPKLSSKCREEVRHRIAHVPNIDFDEDFDEDIGSSSKRDDDISVYLQGEDDEERREMTHSFVRPRNVIGRDDAKKQILDLLMQQDADRNVNVIPIVGIGGLGKTTPAKLAFDDNQVVSRFQLRMWVCVFEDFNVARLTKEIIKSAIYRIDENFVVDGLPNSLKELLNDKKILENLGVDELQCRLRELLKEKKFLLVLDDVWNEDHSKGNQLEELLLGGCNGNSLSQEDFLSLLVKLAFKDGKEKEYPNLLKIGEAIVEKCKGVPLAVMTLASLLHSKFDEREWKFVRDNEIWNLDKKDGGILPALRLSYNQLPFHLKQHFAYCSLFPKDFEFISSQLVQFWMAHGILQSPDNEKQELEDIGELYIKELMSRSLFEDVDENYMFSYSFKMCDLVHDLAQSIAKGECSVVTKKSTLAAEVCHLSFLENGQEVTTQLEKLSKVHTNIFKTKQPASLLEACIIRFKYLRVLDLSKSSFEVLPSSIGSLKHLRYVNLSGNDIIKPLLDSICKLHSLQTLLPGGCSNLEWFPKGIRDIIGLRDGGGAPHTECPSLTSLSLSIKHLTALENLIIWYCEELSLTDKEENQDLKLSLRLMIIGKLPKLELKSLQTFRIKDCPEFSSLLEGIQDLTALREFQIEDCPMLSRKCREEVRHKIAHVPNIDFDEYFDEDIGSS</sequence>
<dbReference type="EnsemblPlants" id="QL07p001098:mrna">
    <property type="protein sequence ID" value="QL07p001098:mrna"/>
    <property type="gene ID" value="QL07p001098"/>
</dbReference>
<dbReference type="Proteomes" id="UP000594261">
    <property type="component" value="Chromosome 7"/>
</dbReference>
<keyword evidence="1" id="KW-0677">Repeat</keyword>
<dbReference type="CDD" id="cd14798">
    <property type="entry name" value="RX-CC_like"/>
    <property type="match status" value="1"/>
</dbReference>
<dbReference type="Pfam" id="PF00931">
    <property type="entry name" value="NB-ARC"/>
    <property type="match status" value="2"/>
</dbReference>
<feature type="domain" description="Disease resistance protein winged helix" evidence="7">
    <location>
        <begin position="667"/>
        <end position="739"/>
    </location>
</feature>
<dbReference type="PROSITE" id="PS51450">
    <property type="entry name" value="LRR"/>
    <property type="match status" value="1"/>
</dbReference>
<keyword evidence="10" id="KW-1185">Reference proteome</keyword>
<protein>
    <submittedName>
        <fullName evidence="9">Uncharacterized protein</fullName>
    </submittedName>
</protein>
<name>A0A7N2M0I7_QUELO</name>
<feature type="domain" description="Disease resistance N-terminal" evidence="6">
    <location>
        <begin position="230"/>
        <end position="320"/>
    </location>
</feature>
<evidence type="ECO:0000259" key="5">
    <source>
        <dbReference type="Pfam" id="PF00931"/>
    </source>
</evidence>
<dbReference type="InterPro" id="IPR055414">
    <property type="entry name" value="LRR_R13L4/SHOC2-like"/>
</dbReference>
<dbReference type="Gene3D" id="3.40.50.300">
    <property type="entry name" value="P-loop containing nucleotide triphosphate hydrolases"/>
    <property type="match status" value="2"/>
</dbReference>
<dbReference type="InterPro" id="IPR001611">
    <property type="entry name" value="Leu-rich_rpt"/>
</dbReference>
<keyword evidence="4" id="KW-0067">ATP-binding</keyword>
<dbReference type="Pfam" id="PF18052">
    <property type="entry name" value="Rx_N"/>
    <property type="match status" value="1"/>
</dbReference>
<dbReference type="InterPro" id="IPR002182">
    <property type="entry name" value="NB-ARC"/>
</dbReference>
<dbReference type="FunFam" id="1.10.10.10:FF:000322">
    <property type="entry name" value="Probable disease resistance protein At1g63360"/>
    <property type="match status" value="1"/>
</dbReference>
<dbReference type="SUPFAM" id="SSF52058">
    <property type="entry name" value="L domain-like"/>
    <property type="match status" value="2"/>
</dbReference>
<dbReference type="InterPro" id="IPR036188">
    <property type="entry name" value="FAD/NAD-bd_sf"/>
</dbReference>
<dbReference type="InterPro" id="IPR032675">
    <property type="entry name" value="LRR_dom_sf"/>
</dbReference>
<feature type="domain" description="NB-ARC" evidence="5">
    <location>
        <begin position="391"/>
        <end position="581"/>
    </location>
</feature>
<evidence type="ECO:0000259" key="7">
    <source>
        <dbReference type="Pfam" id="PF23559"/>
    </source>
</evidence>
<evidence type="ECO:0000256" key="1">
    <source>
        <dbReference type="ARBA" id="ARBA00022737"/>
    </source>
</evidence>
<feature type="domain" description="Disease resistance protein winged helix" evidence="7">
    <location>
        <begin position="1381"/>
        <end position="1453"/>
    </location>
</feature>
<dbReference type="PRINTS" id="PR00364">
    <property type="entry name" value="DISEASERSIST"/>
</dbReference>